<dbReference type="RefSeq" id="WP_040113601.1">
    <property type="nucleotide sequence ID" value="NZ_CP006906.1"/>
</dbReference>
<dbReference type="HOGENOM" id="CLU_2567735_0_0_9"/>
<proteinExistence type="predicted"/>
<dbReference type="Proteomes" id="UP000030635">
    <property type="component" value="Plasmid pCBJ"/>
</dbReference>
<evidence type="ECO:0000313" key="1">
    <source>
        <dbReference type="EMBL" id="AIY85289.1"/>
    </source>
</evidence>
<protein>
    <submittedName>
        <fullName evidence="1">Uncharacterized protein</fullName>
    </submittedName>
</protein>
<name>A0A0A7G0B4_9CLOT</name>
<geneLocation type="plasmid" evidence="1 2">
    <name>pCBJ</name>
</geneLocation>
<accession>A0A0A7G0B4</accession>
<gene>
    <name evidence="1" type="ORF">U729_3117</name>
</gene>
<dbReference type="KEGG" id="cbv:U729_3117"/>
<keyword evidence="2" id="KW-1185">Reference proteome</keyword>
<evidence type="ECO:0000313" key="2">
    <source>
        <dbReference type="Proteomes" id="UP000030635"/>
    </source>
</evidence>
<reference evidence="1 2" key="1">
    <citation type="journal article" date="2015" name="Infect. Genet. Evol.">
        <title>Genomic sequences of six botulinum neurotoxin-producing strains representing three clostridial species illustrate the mobility and diversity of botulinum neurotoxin genes.</title>
        <authorList>
            <person name="Smith T.J."/>
            <person name="Hill K.K."/>
            <person name="Xie G."/>
            <person name="Foley B.T."/>
            <person name="Williamson C.H."/>
            <person name="Foster J.T."/>
            <person name="Johnson S.L."/>
            <person name="Chertkov O."/>
            <person name="Teshima H."/>
            <person name="Gibbons H.S."/>
            <person name="Johnsky L.A."/>
            <person name="Karavis M.A."/>
            <person name="Smith L.A."/>
        </authorList>
    </citation>
    <scope>NUCLEOTIDE SEQUENCE [LARGE SCALE GENOMIC DNA]</scope>
    <source>
        <strain evidence="1">Sullivan</strain>
        <plasmid evidence="2">Plasmid pCBJ</plasmid>
    </source>
</reference>
<dbReference type="EMBL" id="CP006906">
    <property type="protein sequence ID" value="AIY85289.1"/>
    <property type="molecule type" value="Genomic_DNA"/>
</dbReference>
<sequence>MYVKIVKCDGNEWYRKCIGKKFKVHSESRKGGRDKYIVKLEKQDRWLMNGYMYAWVDKKHCILLKALENKGTQIIFDEFAF</sequence>
<keyword evidence="1" id="KW-0614">Plasmid</keyword>
<organism evidence="1 2">
    <name type="scientific">Clostridium baratii str. Sullivan</name>
    <dbReference type="NCBI Taxonomy" id="1415775"/>
    <lineage>
        <taxon>Bacteria</taxon>
        <taxon>Bacillati</taxon>
        <taxon>Bacillota</taxon>
        <taxon>Clostridia</taxon>
        <taxon>Eubacteriales</taxon>
        <taxon>Clostridiaceae</taxon>
        <taxon>Clostridium</taxon>
    </lineage>
</organism>
<dbReference type="AlphaFoldDB" id="A0A0A7G0B4"/>